<reference evidence="2 3" key="1">
    <citation type="journal article" date="2017" name="Int. J. Syst. Evol. Microbiol.">
        <title>Gemmobacter straminiformis sp. nov., isolated from an artificial fountain.</title>
        <authorList>
            <person name="Kang J.Y."/>
            <person name="Kim M.J."/>
            <person name="Chun J."/>
            <person name="Son K.P."/>
            <person name="Jahng K.Y."/>
        </authorList>
    </citation>
    <scope>NUCLEOTIDE SEQUENCE [LARGE SCALE GENOMIC DNA]</scope>
    <source>
        <strain evidence="2 3">CAM-8</strain>
    </source>
</reference>
<dbReference type="EMBL" id="JACLQD010000002">
    <property type="protein sequence ID" value="MBC2835687.1"/>
    <property type="molecule type" value="Genomic_DNA"/>
</dbReference>
<evidence type="ECO:0000256" key="1">
    <source>
        <dbReference type="SAM" id="SignalP"/>
    </source>
</evidence>
<feature type="chain" id="PRO_5032979760" evidence="1">
    <location>
        <begin position="22"/>
        <end position="157"/>
    </location>
</feature>
<dbReference type="PANTHER" id="PTHR37953">
    <property type="entry name" value="UPF0127 PROTEIN MJ1496"/>
    <property type="match status" value="1"/>
</dbReference>
<comment type="caution">
    <text evidence="2">The sequence shown here is derived from an EMBL/GenBank/DDBJ whole genome shotgun (WGS) entry which is preliminary data.</text>
</comment>
<dbReference type="Gene3D" id="2.60.120.1140">
    <property type="entry name" value="Protein of unknown function DUF192"/>
    <property type="match status" value="1"/>
</dbReference>
<dbReference type="PANTHER" id="PTHR37953:SF1">
    <property type="entry name" value="UPF0127 PROTEIN MJ1496"/>
    <property type="match status" value="1"/>
</dbReference>
<keyword evidence="1" id="KW-0732">Signal</keyword>
<organism evidence="2 3">
    <name type="scientific">Paragemmobacter straminiformis</name>
    <dbReference type="NCBI Taxonomy" id="2045119"/>
    <lineage>
        <taxon>Bacteria</taxon>
        <taxon>Pseudomonadati</taxon>
        <taxon>Pseudomonadota</taxon>
        <taxon>Alphaproteobacteria</taxon>
        <taxon>Rhodobacterales</taxon>
        <taxon>Paracoccaceae</taxon>
        <taxon>Paragemmobacter</taxon>
    </lineage>
</organism>
<protein>
    <submittedName>
        <fullName evidence="2">DUF192 domain-containing protein</fullName>
    </submittedName>
</protein>
<gene>
    <name evidence="2" type="ORF">H7F16_09250</name>
</gene>
<proteinExistence type="predicted"/>
<name>A0A842I8J8_9RHOB</name>
<sequence>MKPALAALGLTLALASGQAARAGCAPGGADLRSPAGTVHFSVEIADTGAERAKGLMFRDSMATMAGMLFVYDSPRPVSFWMKNTLIPLDMIFIDPTGTVTRVHENAVPGDLRPVDGGNGVQFVLEVNGGLTRKLGIAKGSVLRHPAIAQDRAAWRCD</sequence>
<dbReference type="RefSeq" id="WP_185797267.1">
    <property type="nucleotide sequence ID" value="NZ_JACLQD010000002.1"/>
</dbReference>
<dbReference type="Proteomes" id="UP000555411">
    <property type="component" value="Unassembled WGS sequence"/>
</dbReference>
<keyword evidence="3" id="KW-1185">Reference proteome</keyword>
<feature type="signal peptide" evidence="1">
    <location>
        <begin position="1"/>
        <end position="21"/>
    </location>
</feature>
<dbReference type="AlphaFoldDB" id="A0A842I8J8"/>
<dbReference type="InterPro" id="IPR038695">
    <property type="entry name" value="Saro_0823-like_sf"/>
</dbReference>
<dbReference type="Pfam" id="PF02643">
    <property type="entry name" value="DUF192"/>
    <property type="match status" value="1"/>
</dbReference>
<accession>A0A842I8J8</accession>
<evidence type="ECO:0000313" key="3">
    <source>
        <dbReference type="Proteomes" id="UP000555411"/>
    </source>
</evidence>
<dbReference type="InterPro" id="IPR003795">
    <property type="entry name" value="DUF192"/>
</dbReference>
<evidence type="ECO:0000313" key="2">
    <source>
        <dbReference type="EMBL" id="MBC2835687.1"/>
    </source>
</evidence>